<dbReference type="Gene3D" id="3.40.50.2300">
    <property type="match status" value="1"/>
</dbReference>
<dbReference type="InterPro" id="IPR016032">
    <property type="entry name" value="Sig_transdc_resp-reg_C-effctor"/>
</dbReference>
<dbReference type="Pfam" id="PF00072">
    <property type="entry name" value="Response_reg"/>
    <property type="match status" value="1"/>
</dbReference>
<dbReference type="InterPro" id="IPR011006">
    <property type="entry name" value="CheY-like_superfamily"/>
</dbReference>
<evidence type="ECO:0000256" key="3">
    <source>
        <dbReference type="ARBA" id="ARBA00023125"/>
    </source>
</evidence>
<dbReference type="PROSITE" id="PS50110">
    <property type="entry name" value="RESPONSE_REGULATORY"/>
    <property type="match status" value="1"/>
</dbReference>
<feature type="domain" description="Response regulatory" evidence="7">
    <location>
        <begin position="6"/>
        <end position="122"/>
    </location>
</feature>
<keyword evidence="3 8" id="KW-0238">DNA-binding</keyword>
<protein>
    <submittedName>
        <fullName evidence="8">DNA-binding response regulator</fullName>
    </submittedName>
</protein>
<feature type="domain" description="HTH luxR-type" evidence="6">
    <location>
        <begin position="152"/>
        <end position="217"/>
    </location>
</feature>
<gene>
    <name evidence="8" type="ORF">GCM10007298_08240</name>
</gene>
<evidence type="ECO:0000313" key="8">
    <source>
        <dbReference type="EMBL" id="GGF14520.1"/>
    </source>
</evidence>
<proteinExistence type="predicted"/>
<evidence type="ECO:0000259" key="7">
    <source>
        <dbReference type="PROSITE" id="PS50110"/>
    </source>
</evidence>
<evidence type="ECO:0000256" key="2">
    <source>
        <dbReference type="ARBA" id="ARBA00023015"/>
    </source>
</evidence>
<evidence type="ECO:0000256" key="1">
    <source>
        <dbReference type="ARBA" id="ARBA00022553"/>
    </source>
</evidence>
<feature type="modified residue" description="4-aspartylphosphate" evidence="5">
    <location>
        <position position="57"/>
    </location>
</feature>
<dbReference type="GO" id="GO:0003677">
    <property type="term" value="F:DNA binding"/>
    <property type="evidence" value="ECO:0007669"/>
    <property type="project" value="UniProtKB-KW"/>
</dbReference>
<dbReference type="SMART" id="SM00421">
    <property type="entry name" value="HTH_LUXR"/>
    <property type="match status" value="1"/>
</dbReference>
<dbReference type="PANTHER" id="PTHR43214">
    <property type="entry name" value="TWO-COMPONENT RESPONSE REGULATOR"/>
    <property type="match status" value="1"/>
</dbReference>
<keyword evidence="1 5" id="KW-0597">Phosphoprotein</keyword>
<dbReference type="Pfam" id="PF00196">
    <property type="entry name" value="GerE"/>
    <property type="match status" value="1"/>
</dbReference>
<evidence type="ECO:0000256" key="4">
    <source>
        <dbReference type="ARBA" id="ARBA00023163"/>
    </source>
</evidence>
<dbReference type="RefSeq" id="WP_268237449.1">
    <property type="nucleotide sequence ID" value="NZ_BMCS01000001.1"/>
</dbReference>
<keyword evidence="2" id="KW-0805">Transcription regulation</keyword>
<dbReference type="InterPro" id="IPR039420">
    <property type="entry name" value="WalR-like"/>
</dbReference>
<dbReference type="CDD" id="cd17535">
    <property type="entry name" value="REC_NarL-like"/>
    <property type="match status" value="1"/>
</dbReference>
<reference evidence="9" key="1">
    <citation type="journal article" date="2019" name="Int. J. Syst. Evol. Microbiol.">
        <title>The Global Catalogue of Microorganisms (GCM) 10K type strain sequencing project: providing services to taxonomists for standard genome sequencing and annotation.</title>
        <authorList>
            <consortium name="The Broad Institute Genomics Platform"/>
            <consortium name="The Broad Institute Genome Sequencing Center for Infectious Disease"/>
            <person name="Wu L."/>
            <person name="Ma J."/>
        </authorList>
    </citation>
    <scope>NUCLEOTIDE SEQUENCE [LARGE SCALE GENOMIC DNA]</scope>
    <source>
        <strain evidence="9">CCM 7855</strain>
    </source>
</reference>
<dbReference type="SUPFAM" id="SSF46894">
    <property type="entry name" value="C-terminal effector domain of the bipartite response regulators"/>
    <property type="match status" value="1"/>
</dbReference>
<evidence type="ECO:0000259" key="6">
    <source>
        <dbReference type="PROSITE" id="PS50043"/>
    </source>
</evidence>
<dbReference type="Proteomes" id="UP000632454">
    <property type="component" value="Unassembled WGS sequence"/>
</dbReference>
<organism evidence="8 9">
    <name type="scientific">Williamsia phyllosphaerae</name>
    <dbReference type="NCBI Taxonomy" id="885042"/>
    <lineage>
        <taxon>Bacteria</taxon>
        <taxon>Bacillati</taxon>
        <taxon>Actinomycetota</taxon>
        <taxon>Actinomycetes</taxon>
        <taxon>Mycobacteriales</taxon>
        <taxon>Nocardiaceae</taxon>
        <taxon>Williamsia</taxon>
    </lineage>
</organism>
<evidence type="ECO:0000313" key="9">
    <source>
        <dbReference type="Proteomes" id="UP000632454"/>
    </source>
</evidence>
<dbReference type="SMART" id="SM00448">
    <property type="entry name" value="REC"/>
    <property type="match status" value="1"/>
</dbReference>
<accession>A0ABQ1UB16</accession>
<sequence>MSDPIRLLLVDDEWLVRAGLRTMLSGGADIEIVGEAADGEDVSDLAVESRADVVLMDIRMPRVNGLVAAERLRALPDPPHVVMLTTFDADDLVVRALRAGASGFLLKDTPPRELIAALHSVVAGDPILSPQVTRRLIEQVTDPDPDERKVRATGQISELTPSEVRVAVAVAQGSSNAEIARELFVSIATVKSHISHILDKLGFNNRVQIALLVHDAMPDKVG</sequence>
<comment type="caution">
    <text evidence="8">The sequence shown here is derived from an EMBL/GenBank/DDBJ whole genome shotgun (WGS) entry which is preliminary data.</text>
</comment>
<dbReference type="SUPFAM" id="SSF52172">
    <property type="entry name" value="CheY-like"/>
    <property type="match status" value="1"/>
</dbReference>
<dbReference type="InterPro" id="IPR000792">
    <property type="entry name" value="Tscrpt_reg_LuxR_C"/>
</dbReference>
<keyword evidence="4" id="KW-0804">Transcription</keyword>
<dbReference type="PROSITE" id="PS50043">
    <property type="entry name" value="HTH_LUXR_2"/>
    <property type="match status" value="1"/>
</dbReference>
<name>A0ABQ1UB16_9NOCA</name>
<keyword evidence="9" id="KW-1185">Reference proteome</keyword>
<dbReference type="PANTHER" id="PTHR43214:SF24">
    <property type="entry name" value="TRANSCRIPTIONAL REGULATORY PROTEIN NARL-RELATED"/>
    <property type="match status" value="1"/>
</dbReference>
<dbReference type="EMBL" id="BMCS01000001">
    <property type="protein sequence ID" value="GGF14520.1"/>
    <property type="molecule type" value="Genomic_DNA"/>
</dbReference>
<dbReference type="InterPro" id="IPR001789">
    <property type="entry name" value="Sig_transdc_resp-reg_receiver"/>
</dbReference>
<dbReference type="PRINTS" id="PR00038">
    <property type="entry name" value="HTHLUXR"/>
</dbReference>
<dbReference type="InterPro" id="IPR058245">
    <property type="entry name" value="NreC/VraR/RcsB-like_REC"/>
</dbReference>
<dbReference type="CDD" id="cd06170">
    <property type="entry name" value="LuxR_C_like"/>
    <property type="match status" value="1"/>
</dbReference>
<evidence type="ECO:0000256" key="5">
    <source>
        <dbReference type="PROSITE-ProRule" id="PRU00169"/>
    </source>
</evidence>
<dbReference type="PROSITE" id="PS00622">
    <property type="entry name" value="HTH_LUXR_1"/>
    <property type="match status" value="1"/>
</dbReference>